<proteinExistence type="predicted"/>
<keyword evidence="3" id="KW-1185">Reference proteome</keyword>
<evidence type="ECO:0000313" key="3">
    <source>
        <dbReference type="Proteomes" id="UP000475862"/>
    </source>
</evidence>
<sequence>MAKRPKVVCPIFLKIVLLICWVNLGRLFDSIRIREALWKPPGVIALQNLKVIGDPNDDEYSDKEDCLNLHLSSMNIENILMENHEACAIGYVAGWVCSKLIHQECVDKLAAKKQNNPQVNLENTHIEMKSYQNANLLYPFKNTLEFAKNVTCLFNLNIESLLLKNKTGVRTEIIKIVDLVCKPLNLSLQRLQWKWSTFSTYKGYIVLIYSGLSRLVFEVVITVRLHFMPVRATKIDQNTHTGSFAGISTPGA</sequence>
<dbReference type="AlphaFoldDB" id="A0A6G0TJC4"/>
<keyword evidence="1" id="KW-1133">Transmembrane helix</keyword>
<reference evidence="2 3" key="1">
    <citation type="submission" date="2019-08" db="EMBL/GenBank/DDBJ databases">
        <title>The genome of the soybean aphid Biotype 1, its phylome, world population structure and adaptation to the North American continent.</title>
        <authorList>
            <person name="Giordano R."/>
            <person name="Donthu R.K."/>
            <person name="Hernandez A.G."/>
            <person name="Wright C.L."/>
            <person name="Zimin A.V."/>
        </authorList>
    </citation>
    <scope>NUCLEOTIDE SEQUENCE [LARGE SCALE GENOMIC DNA]</scope>
    <source>
        <tissue evidence="2">Whole aphids</tissue>
    </source>
</reference>
<protein>
    <submittedName>
        <fullName evidence="2">Uncharacterized protein</fullName>
    </submittedName>
</protein>
<evidence type="ECO:0000256" key="1">
    <source>
        <dbReference type="SAM" id="Phobius"/>
    </source>
</evidence>
<organism evidence="2 3">
    <name type="scientific">Aphis glycines</name>
    <name type="common">Soybean aphid</name>
    <dbReference type="NCBI Taxonomy" id="307491"/>
    <lineage>
        <taxon>Eukaryota</taxon>
        <taxon>Metazoa</taxon>
        <taxon>Ecdysozoa</taxon>
        <taxon>Arthropoda</taxon>
        <taxon>Hexapoda</taxon>
        <taxon>Insecta</taxon>
        <taxon>Pterygota</taxon>
        <taxon>Neoptera</taxon>
        <taxon>Paraneoptera</taxon>
        <taxon>Hemiptera</taxon>
        <taxon>Sternorrhyncha</taxon>
        <taxon>Aphidomorpha</taxon>
        <taxon>Aphidoidea</taxon>
        <taxon>Aphididae</taxon>
        <taxon>Aphidini</taxon>
        <taxon>Aphis</taxon>
        <taxon>Aphis</taxon>
    </lineage>
</organism>
<gene>
    <name evidence="2" type="ORF">AGLY_009003</name>
</gene>
<name>A0A6G0TJC4_APHGL</name>
<comment type="caution">
    <text evidence="2">The sequence shown here is derived from an EMBL/GenBank/DDBJ whole genome shotgun (WGS) entry which is preliminary data.</text>
</comment>
<dbReference type="EMBL" id="VYZN01000031">
    <property type="protein sequence ID" value="KAE9533924.1"/>
    <property type="molecule type" value="Genomic_DNA"/>
</dbReference>
<dbReference type="OrthoDB" id="6635544at2759"/>
<keyword evidence="1" id="KW-0472">Membrane</keyword>
<dbReference type="Proteomes" id="UP000475862">
    <property type="component" value="Unassembled WGS sequence"/>
</dbReference>
<keyword evidence="1" id="KW-0812">Transmembrane</keyword>
<accession>A0A6G0TJC4</accession>
<evidence type="ECO:0000313" key="2">
    <source>
        <dbReference type="EMBL" id="KAE9533924.1"/>
    </source>
</evidence>
<feature type="transmembrane region" description="Helical" evidence="1">
    <location>
        <begin position="7"/>
        <end position="24"/>
    </location>
</feature>